<evidence type="ECO:0000256" key="1">
    <source>
        <dbReference type="SAM" id="MobiDB-lite"/>
    </source>
</evidence>
<dbReference type="EMBL" id="CAJPIZ010006136">
    <property type="protein sequence ID" value="CAG2109257.1"/>
    <property type="molecule type" value="Genomic_DNA"/>
</dbReference>
<dbReference type="Proteomes" id="UP000759131">
    <property type="component" value="Unassembled WGS sequence"/>
</dbReference>
<sequence>MKIDRTKSKKSSSEVIDRTKSKKSSSEVPADCKSLIDKLKACNENELLEELKNIKSWNCGKCELYHWIDVLDIFDSILESCCLRVDENQWSLPVDEPNNEKKKELLMNIIMFTALLIEHSFSRHLYNSMEYLITLLSSRDMQVVLAVLNLLYVFSKRSNFISRINTEKRQALLTRLTYLAENWGGKENGFGLAECCQDLAMSSFPVSATTLHFEYFSEDTTNKKPNALNVIHVDNIDQMDKSLAQVMEEMIETFKVPTDKQM</sequence>
<dbReference type="InterPro" id="IPR010309">
    <property type="entry name" value="E3_Ub_ligase_DUF908"/>
</dbReference>
<organism evidence="3">
    <name type="scientific">Medioppia subpectinata</name>
    <dbReference type="NCBI Taxonomy" id="1979941"/>
    <lineage>
        <taxon>Eukaryota</taxon>
        <taxon>Metazoa</taxon>
        <taxon>Ecdysozoa</taxon>
        <taxon>Arthropoda</taxon>
        <taxon>Chelicerata</taxon>
        <taxon>Arachnida</taxon>
        <taxon>Acari</taxon>
        <taxon>Acariformes</taxon>
        <taxon>Sarcoptiformes</taxon>
        <taxon>Oribatida</taxon>
        <taxon>Brachypylina</taxon>
        <taxon>Oppioidea</taxon>
        <taxon>Oppiidae</taxon>
        <taxon>Medioppia</taxon>
    </lineage>
</organism>
<dbReference type="OrthoDB" id="6514083at2759"/>
<dbReference type="Pfam" id="PF06012">
    <property type="entry name" value="DUF908"/>
    <property type="match status" value="1"/>
</dbReference>
<evidence type="ECO:0000313" key="4">
    <source>
        <dbReference type="Proteomes" id="UP000759131"/>
    </source>
</evidence>
<evidence type="ECO:0000313" key="3">
    <source>
        <dbReference type="EMBL" id="CAD7628827.1"/>
    </source>
</evidence>
<feature type="non-terminal residue" evidence="3">
    <location>
        <position position="262"/>
    </location>
</feature>
<reference evidence="3" key="1">
    <citation type="submission" date="2020-11" db="EMBL/GenBank/DDBJ databases">
        <authorList>
            <person name="Tran Van P."/>
        </authorList>
    </citation>
    <scope>NUCLEOTIDE SEQUENCE</scope>
</reference>
<feature type="region of interest" description="Disordered" evidence="1">
    <location>
        <begin position="1"/>
        <end position="27"/>
    </location>
</feature>
<protein>
    <recommendedName>
        <fullName evidence="2">DUF908 domain-containing protein</fullName>
    </recommendedName>
</protein>
<accession>A0A7R9KT04</accession>
<proteinExistence type="predicted"/>
<name>A0A7R9KT04_9ACAR</name>
<feature type="compositionally biased region" description="Basic and acidic residues" evidence="1">
    <location>
        <begin position="1"/>
        <end position="19"/>
    </location>
</feature>
<dbReference type="AlphaFoldDB" id="A0A7R9KT04"/>
<dbReference type="EMBL" id="OC860711">
    <property type="protein sequence ID" value="CAD7628827.1"/>
    <property type="molecule type" value="Genomic_DNA"/>
</dbReference>
<evidence type="ECO:0000259" key="2">
    <source>
        <dbReference type="Pfam" id="PF06012"/>
    </source>
</evidence>
<feature type="domain" description="DUF908" evidence="2">
    <location>
        <begin position="102"/>
        <end position="225"/>
    </location>
</feature>
<gene>
    <name evidence="3" type="ORF">OSB1V03_LOCUS9246</name>
</gene>
<keyword evidence="4" id="KW-1185">Reference proteome</keyword>